<comment type="caution">
    <text evidence="3">The sequence shown here is derived from an EMBL/GenBank/DDBJ whole genome shotgun (WGS) entry which is preliminary data.</text>
</comment>
<dbReference type="Proteomes" id="UP000005446">
    <property type="component" value="Unassembled WGS sequence"/>
</dbReference>
<dbReference type="PANTHER" id="PTHR28232:SF1">
    <property type="entry name" value="TRANSCRIPTIONAL REGULATORY PROTEIN RXT2"/>
    <property type="match status" value="1"/>
</dbReference>
<dbReference type="InParanoid" id="H0EX72"/>
<evidence type="ECO:0000313" key="4">
    <source>
        <dbReference type="Proteomes" id="UP000005446"/>
    </source>
</evidence>
<dbReference type="InterPro" id="IPR013904">
    <property type="entry name" value="RXT2_N"/>
</dbReference>
<accession>H0EX72</accession>
<feature type="region of interest" description="Disordered" evidence="1">
    <location>
        <begin position="20"/>
        <end position="40"/>
    </location>
</feature>
<feature type="region of interest" description="Disordered" evidence="1">
    <location>
        <begin position="133"/>
        <end position="191"/>
    </location>
</feature>
<dbReference type="InterPro" id="IPR039602">
    <property type="entry name" value="Rxt2"/>
</dbReference>
<feature type="region of interest" description="Disordered" evidence="1">
    <location>
        <begin position="215"/>
        <end position="262"/>
    </location>
</feature>
<dbReference type="GO" id="GO:0033698">
    <property type="term" value="C:Rpd3L complex"/>
    <property type="evidence" value="ECO:0007669"/>
    <property type="project" value="TreeGrafter"/>
</dbReference>
<dbReference type="EMBL" id="AGUE01000218">
    <property type="protein sequence ID" value="EHK96858.1"/>
    <property type="molecule type" value="Genomic_DNA"/>
</dbReference>
<keyword evidence="4" id="KW-1185">Reference proteome</keyword>
<feature type="domain" description="Transcriptional regulatory protein RXT2 N-terminal" evidence="2">
    <location>
        <begin position="36"/>
        <end position="91"/>
    </location>
</feature>
<dbReference type="AlphaFoldDB" id="H0EX72"/>
<dbReference type="GO" id="GO:0005829">
    <property type="term" value="C:cytosol"/>
    <property type="evidence" value="ECO:0007669"/>
    <property type="project" value="TreeGrafter"/>
</dbReference>
<dbReference type="Pfam" id="PF08595">
    <property type="entry name" value="RXT2_N"/>
    <property type="match status" value="1"/>
</dbReference>
<gene>
    <name evidence="3" type="ORF">M7I_7399</name>
</gene>
<proteinExistence type="predicted"/>
<sequence>MASQAAIFAETIAGMKKAVKRKDYDSDSDDSIEELTNRGNKLKRKSRFVREGQLAPPSGPQVYRKSVEAEDDVNLFFDEREKIRAHIGKLVAKDDADQASTGTLVSEEAENVGLLESVAHATQTALETLKEPNAINNGLSASDAARGQVAKVTHPSVDQVNGSGESTKPKSPPIPSQAMEDRGETGYGETNETVDEVMDMEVAVKEAVAQIEGNEIRPVEEVGDVDVDAGTGDTEEVPAPRRMRTRAQAQAASDNTASSRTRKKFVAAPRGYTRGC</sequence>
<protein>
    <recommendedName>
        <fullName evidence="2">Transcriptional regulatory protein RXT2 N-terminal domain-containing protein</fullName>
    </recommendedName>
</protein>
<evidence type="ECO:0000259" key="2">
    <source>
        <dbReference type="Pfam" id="PF08595"/>
    </source>
</evidence>
<evidence type="ECO:0000313" key="3">
    <source>
        <dbReference type="EMBL" id="EHK96858.1"/>
    </source>
</evidence>
<evidence type="ECO:0000256" key="1">
    <source>
        <dbReference type="SAM" id="MobiDB-lite"/>
    </source>
</evidence>
<feature type="compositionally biased region" description="Polar residues" evidence="1">
    <location>
        <begin position="156"/>
        <end position="166"/>
    </location>
</feature>
<name>H0EX72_GLAL7</name>
<reference evidence="3 4" key="1">
    <citation type="journal article" date="2012" name="Eukaryot. Cell">
        <title>Genome sequence of the fungus Glarea lozoyensis: the first genome sequence of a species from the Helotiaceae family.</title>
        <authorList>
            <person name="Youssar L."/>
            <person name="Gruening B.A."/>
            <person name="Erxleben A."/>
            <person name="Guenther S."/>
            <person name="Huettel W."/>
        </authorList>
    </citation>
    <scope>NUCLEOTIDE SEQUENCE [LARGE SCALE GENOMIC DNA]</scope>
    <source>
        <strain evidence="4">ATCC 74030 / MF5533</strain>
    </source>
</reference>
<dbReference type="OrthoDB" id="2405722at2759"/>
<dbReference type="PANTHER" id="PTHR28232">
    <property type="entry name" value="TRANSCRIPTIONAL REGULATORY PROTEIN RXT2"/>
    <property type="match status" value="1"/>
</dbReference>
<dbReference type="HOGENOM" id="CLU_1008492_0_0_1"/>
<organism evidence="3 4">
    <name type="scientific">Glarea lozoyensis (strain ATCC 74030 / MF5533)</name>
    <dbReference type="NCBI Taxonomy" id="1104152"/>
    <lineage>
        <taxon>Eukaryota</taxon>
        <taxon>Fungi</taxon>
        <taxon>Dikarya</taxon>
        <taxon>Ascomycota</taxon>
        <taxon>Pezizomycotina</taxon>
        <taxon>Leotiomycetes</taxon>
        <taxon>Helotiales</taxon>
        <taxon>Helotiaceae</taxon>
        <taxon>Glarea</taxon>
    </lineage>
</organism>